<evidence type="ECO:0008006" key="13">
    <source>
        <dbReference type="Google" id="ProtNLM"/>
    </source>
</evidence>
<evidence type="ECO:0000256" key="7">
    <source>
        <dbReference type="ARBA" id="ARBA00023288"/>
    </source>
</evidence>
<comment type="function">
    <text evidence="1">VSG forms a coat on the surface of the parasite. The trypanosome evades the immune response of the host by expressing a series of antigenically distinct VSGs from an estimated 1000 VSG genes.</text>
</comment>
<accession>A0A3L6LC62</accession>
<sequence length="262" mass="28687">MASCTYNTGGTLTGEIEQAETTYHGTEKQLFESNARGGSCLEKQLTQANNKNKEKDLSHLLCKALKATDSTTKPFSELSGSQLQAEPAVLLSIRNCDDKFSASQTKDGLSADTELKEYVKSAFGEDSVKFRTAFVDAMKSLKPPVRTEQKIDATKSVEELAGTVDAAAAAAHAEGERIKKKIEAEKKVAPTKTVYSKKEEDCKEETDKYKCNENNGCEYENGECKAKEEVKVEGTTTNKNTTGSNSILIRKIPYFLAVLLLQ</sequence>
<keyword evidence="4" id="KW-0336">GPI-anchor</keyword>
<evidence type="ECO:0000313" key="11">
    <source>
        <dbReference type="EMBL" id="RHW72251.1"/>
    </source>
</evidence>
<dbReference type="GO" id="GO:0005886">
    <property type="term" value="C:plasma membrane"/>
    <property type="evidence" value="ECO:0007669"/>
    <property type="project" value="UniProtKB-SubCell"/>
</dbReference>
<protein>
    <recommendedName>
        <fullName evidence="13">Variant surface glycoprotein</fullName>
    </recommendedName>
</protein>
<dbReference type="EMBL" id="QSBY01000006">
    <property type="protein sequence ID" value="RHW71980.1"/>
    <property type="molecule type" value="Genomic_DNA"/>
</dbReference>
<evidence type="ECO:0000313" key="10">
    <source>
        <dbReference type="EMBL" id="RHW72023.1"/>
    </source>
</evidence>
<dbReference type="SUPFAM" id="SSF58087">
    <property type="entry name" value="Variant surface glycoprotein (N-terminal domain)"/>
    <property type="match status" value="1"/>
</dbReference>
<dbReference type="SUPFAM" id="SSF118251">
    <property type="entry name" value="Variant surface glycoprotein MITAT 1.2, VSG 221, C-terminal domain"/>
    <property type="match status" value="1"/>
</dbReference>
<dbReference type="Proteomes" id="UP000266743">
    <property type="component" value="Chromosome 6"/>
</dbReference>
<keyword evidence="6" id="KW-0325">Glycoprotein</keyword>
<evidence type="ECO:0000256" key="3">
    <source>
        <dbReference type="ARBA" id="ARBA00022475"/>
    </source>
</evidence>
<reference evidence="9 12" key="1">
    <citation type="submission" date="2018-09" db="EMBL/GenBank/DDBJ databases">
        <title>whole genome sequence of T. equiperdum IVM-t1 strain.</title>
        <authorList>
            <person name="Suganuma K."/>
        </authorList>
    </citation>
    <scope>NUCLEOTIDE SEQUENCE [LARGE SCALE GENOMIC DNA]</scope>
    <source>
        <strain evidence="9 12">IVM-t1</strain>
    </source>
</reference>
<dbReference type="EMBL" id="QSBY01000006">
    <property type="protein sequence ID" value="RHW71891.1"/>
    <property type="molecule type" value="Genomic_DNA"/>
</dbReference>
<proteinExistence type="predicted"/>
<dbReference type="AlphaFoldDB" id="A0A3L6LC62"/>
<keyword evidence="3" id="KW-1003">Cell membrane</keyword>
<organism evidence="9 12">
    <name type="scientific">Trypanosoma brucei equiperdum</name>
    <dbReference type="NCBI Taxonomy" id="630700"/>
    <lineage>
        <taxon>Eukaryota</taxon>
        <taxon>Discoba</taxon>
        <taxon>Euglenozoa</taxon>
        <taxon>Kinetoplastea</taxon>
        <taxon>Metakinetoplastina</taxon>
        <taxon>Trypanosomatida</taxon>
        <taxon>Trypanosomatidae</taxon>
        <taxon>Trypanosoma</taxon>
    </lineage>
</organism>
<evidence type="ECO:0000313" key="9">
    <source>
        <dbReference type="EMBL" id="RHW71980.1"/>
    </source>
</evidence>
<dbReference type="GO" id="GO:0098552">
    <property type="term" value="C:side of membrane"/>
    <property type="evidence" value="ECO:0007669"/>
    <property type="project" value="UniProtKB-KW"/>
</dbReference>
<name>A0A3L6LC62_9TRYP</name>
<keyword evidence="7" id="KW-0449">Lipoprotein</keyword>
<evidence type="ECO:0000256" key="2">
    <source>
        <dbReference type="ARBA" id="ARBA00004609"/>
    </source>
</evidence>
<comment type="subcellular location">
    <subcellularLocation>
        <location evidence="2">Cell membrane</location>
        <topology evidence="2">Lipid-anchor</topology>
        <topology evidence="2">GPI-anchor</topology>
    </subcellularLocation>
</comment>
<dbReference type="EMBL" id="QSBY01000006">
    <property type="protein sequence ID" value="RHW72023.1"/>
    <property type="molecule type" value="Genomic_DNA"/>
</dbReference>
<evidence type="ECO:0000256" key="4">
    <source>
        <dbReference type="ARBA" id="ARBA00022622"/>
    </source>
</evidence>
<keyword evidence="5" id="KW-0472">Membrane</keyword>
<evidence type="ECO:0000313" key="8">
    <source>
        <dbReference type="EMBL" id="RHW71891.1"/>
    </source>
</evidence>
<evidence type="ECO:0000256" key="5">
    <source>
        <dbReference type="ARBA" id="ARBA00023136"/>
    </source>
</evidence>
<comment type="caution">
    <text evidence="9">The sequence shown here is derived from an EMBL/GenBank/DDBJ whole genome shotgun (WGS) entry which is preliminary data.</text>
</comment>
<evidence type="ECO:0000256" key="6">
    <source>
        <dbReference type="ARBA" id="ARBA00023180"/>
    </source>
</evidence>
<dbReference type="EMBL" id="QSBY01000006">
    <property type="protein sequence ID" value="RHW72251.1"/>
    <property type="molecule type" value="Genomic_DNA"/>
</dbReference>
<evidence type="ECO:0000313" key="12">
    <source>
        <dbReference type="Proteomes" id="UP000266743"/>
    </source>
</evidence>
<dbReference type="InterPro" id="IPR027446">
    <property type="entry name" value="VSG_C_dom_sf"/>
</dbReference>
<evidence type="ECO:0000256" key="1">
    <source>
        <dbReference type="ARBA" id="ARBA00002523"/>
    </source>
</evidence>
<gene>
    <name evidence="11" type="ORF">DPX39_060064500</name>
    <name evidence="10" type="ORF">DPX39_060070600</name>
    <name evidence="8" type="ORF">DPX39_060076700</name>
    <name evidence="9" type="ORF">DPX39_060082800</name>
</gene>